<dbReference type="InterPro" id="IPR034690">
    <property type="entry name" value="Endolysin_T4_type"/>
</dbReference>
<dbReference type="RefSeq" id="WP_226936801.1">
    <property type="nucleotide sequence ID" value="NZ_JACDXX010000015.1"/>
</dbReference>
<dbReference type="InterPro" id="IPR023346">
    <property type="entry name" value="Lysozyme-like_dom_sf"/>
</dbReference>
<dbReference type="InterPro" id="IPR033907">
    <property type="entry name" value="Endolysin_autolysin"/>
</dbReference>
<evidence type="ECO:0000256" key="3">
    <source>
        <dbReference type="ARBA" id="ARBA00022638"/>
    </source>
</evidence>
<keyword evidence="6 7" id="KW-0326">Glycosidase</keyword>
<evidence type="ECO:0000256" key="2">
    <source>
        <dbReference type="ARBA" id="ARBA00022529"/>
    </source>
</evidence>
<dbReference type="InterPro" id="IPR002196">
    <property type="entry name" value="Glyco_hydro_24"/>
</dbReference>
<keyword evidence="5" id="KW-1035">Host cytoplasm</keyword>
<comment type="similarity">
    <text evidence="7">Belongs to the glycosyl hydrolase 24 family.</text>
</comment>
<dbReference type="PANTHER" id="PTHR38107">
    <property type="match status" value="1"/>
</dbReference>
<dbReference type="InterPro" id="IPR051018">
    <property type="entry name" value="Bacteriophage_GH24"/>
</dbReference>
<evidence type="ECO:0000256" key="6">
    <source>
        <dbReference type="ARBA" id="ARBA00023295"/>
    </source>
</evidence>
<protein>
    <recommendedName>
        <fullName evidence="7">Lysozyme</fullName>
        <ecNumber evidence="7">3.2.1.17</ecNumber>
    </recommendedName>
</protein>
<reference evidence="8 9" key="1">
    <citation type="submission" date="2020-07" db="EMBL/GenBank/DDBJ databases">
        <title>Pseudogemmobacter sp. nov., isolated from poultry manure in Taiwan.</title>
        <authorList>
            <person name="Lin S.-Y."/>
            <person name="Tang Y.-S."/>
            <person name="Young C.-C."/>
        </authorList>
    </citation>
    <scope>NUCLEOTIDE SEQUENCE [LARGE SCALE GENOMIC DNA]</scope>
    <source>
        <strain evidence="8 9">CC-YST710</strain>
    </source>
</reference>
<evidence type="ECO:0000256" key="1">
    <source>
        <dbReference type="ARBA" id="ARBA00000632"/>
    </source>
</evidence>
<keyword evidence="4 7" id="KW-0378">Hydrolase</keyword>
<evidence type="ECO:0000313" key="8">
    <source>
        <dbReference type="EMBL" id="MCB5411328.1"/>
    </source>
</evidence>
<keyword evidence="2 7" id="KW-0929">Antimicrobial</keyword>
<evidence type="ECO:0000256" key="4">
    <source>
        <dbReference type="ARBA" id="ARBA00022801"/>
    </source>
</evidence>
<dbReference type="Gene3D" id="1.10.530.40">
    <property type="match status" value="1"/>
</dbReference>
<dbReference type="PANTHER" id="PTHR38107:SF3">
    <property type="entry name" value="LYSOZYME RRRD-RELATED"/>
    <property type="match status" value="1"/>
</dbReference>
<dbReference type="EC" id="3.2.1.17" evidence="7"/>
<evidence type="ECO:0000313" key="9">
    <source>
        <dbReference type="Proteomes" id="UP001198571"/>
    </source>
</evidence>
<organism evidence="8 9">
    <name type="scientific">Pseudogemmobacter faecipullorum</name>
    <dbReference type="NCBI Taxonomy" id="2755041"/>
    <lineage>
        <taxon>Bacteria</taxon>
        <taxon>Pseudomonadati</taxon>
        <taxon>Pseudomonadota</taxon>
        <taxon>Alphaproteobacteria</taxon>
        <taxon>Rhodobacterales</taxon>
        <taxon>Paracoccaceae</taxon>
        <taxon>Pseudogemmobacter</taxon>
    </lineage>
</organism>
<dbReference type="SUPFAM" id="SSF53955">
    <property type="entry name" value="Lysozyme-like"/>
    <property type="match status" value="1"/>
</dbReference>
<keyword evidence="9" id="KW-1185">Reference proteome</keyword>
<dbReference type="CDD" id="cd00737">
    <property type="entry name" value="lyz_endolysin_autolysin"/>
    <property type="match status" value="1"/>
</dbReference>
<comment type="caution">
    <text evidence="8">The sequence shown here is derived from an EMBL/GenBank/DDBJ whole genome shotgun (WGS) entry which is preliminary data.</text>
</comment>
<dbReference type="InterPro" id="IPR023347">
    <property type="entry name" value="Lysozyme_dom_sf"/>
</dbReference>
<gene>
    <name evidence="8" type="ORF">H0485_15155</name>
</gene>
<dbReference type="Proteomes" id="UP001198571">
    <property type="component" value="Unassembled WGS sequence"/>
</dbReference>
<name>A0ABS8CQ64_9RHOB</name>
<evidence type="ECO:0000256" key="7">
    <source>
        <dbReference type="RuleBase" id="RU003788"/>
    </source>
</evidence>
<comment type="catalytic activity">
    <reaction evidence="1 7">
        <text>Hydrolysis of (1-&gt;4)-beta-linkages between N-acetylmuramic acid and N-acetyl-D-glucosamine residues in a peptidoglycan and between N-acetyl-D-glucosamine residues in chitodextrins.</text>
        <dbReference type="EC" id="3.2.1.17"/>
    </reaction>
</comment>
<proteinExistence type="inferred from homology"/>
<evidence type="ECO:0000256" key="5">
    <source>
        <dbReference type="ARBA" id="ARBA00023200"/>
    </source>
</evidence>
<dbReference type="EMBL" id="JACDXX010000015">
    <property type="protein sequence ID" value="MCB5411328.1"/>
    <property type="molecule type" value="Genomic_DNA"/>
</dbReference>
<dbReference type="HAMAP" id="MF_04110">
    <property type="entry name" value="ENDOLYSIN_T4"/>
    <property type="match status" value="1"/>
</dbReference>
<keyword evidence="3 7" id="KW-0081">Bacteriolytic enzyme</keyword>
<dbReference type="Pfam" id="PF00959">
    <property type="entry name" value="Phage_lysozyme"/>
    <property type="match status" value="1"/>
</dbReference>
<sequence length="173" mass="18156">MQINQAALDLIKEYEGLRLSAYQDAVGVWTIGYGTTAAANVGIIPKAGMKITEAQASTYLIKAVEKFAARISAGITVPVNENQFGAMVSLAYNIGPTAFLGSTLLRKLNAGDVPGAADQFAAWNKAGGKVLPGLVRRRAAERALFLTPVATAPRTPGLLARLITAFLNLIKGA</sequence>
<accession>A0ABS8CQ64</accession>